<proteinExistence type="predicted"/>
<reference evidence="1 2" key="1">
    <citation type="submission" date="2020-08" db="EMBL/GenBank/DDBJ databases">
        <title>Genome sequence of Hymenobacter qilianensis JCM 19763T.</title>
        <authorList>
            <person name="Hyun D.-W."/>
            <person name="Bae J.-W."/>
        </authorList>
    </citation>
    <scope>NUCLEOTIDE SEQUENCE [LARGE SCALE GENOMIC DNA]</scope>
    <source>
        <strain evidence="1 2">JCM 19763</strain>
    </source>
</reference>
<name>A0A7H0GXA2_9BACT</name>
<dbReference type="AlphaFoldDB" id="A0A7H0GXA2"/>
<protein>
    <submittedName>
        <fullName evidence="1">Uncharacterized protein</fullName>
    </submittedName>
</protein>
<keyword evidence="2" id="KW-1185">Reference proteome</keyword>
<dbReference type="KEGG" id="hqi:H9L05_04200"/>
<dbReference type="RefSeq" id="WP_187733152.1">
    <property type="nucleotide sequence ID" value="NZ_BMFN01000002.1"/>
</dbReference>
<accession>A0A7H0GXA2</accession>
<sequence length="59" mass="6377">MLAEQFSAHVLSVAASTAGLPAPAEAAAQVPASGREGGFPVAECEWLVWFRRWQNWPHS</sequence>
<dbReference type="EMBL" id="CP060784">
    <property type="protein sequence ID" value="QNP52918.1"/>
    <property type="molecule type" value="Genomic_DNA"/>
</dbReference>
<evidence type="ECO:0000313" key="2">
    <source>
        <dbReference type="Proteomes" id="UP000516093"/>
    </source>
</evidence>
<evidence type="ECO:0000313" key="1">
    <source>
        <dbReference type="EMBL" id="QNP52918.1"/>
    </source>
</evidence>
<organism evidence="1 2">
    <name type="scientific">Hymenobacter qilianensis</name>
    <dbReference type="NCBI Taxonomy" id="1385715"/>
    <lineage>
        <taxon>Bacteria</taxon>
        <taxon>Pseudomonadati</taxon>
        <taxon>Bacteroidota</taxon>
        <taxon>Cytophagia</taxon>
        <taxon>Cytophagales</taxon>
        <taxon>Hymenobacteraceae</taxon>
        <taxon>Hymenobacter</taxon>
    </lineage>
</organism>
<dbReference type="Proteomes" id="UP000516093">
    <property type="component" value="Chromosome"/>
</dbReference>
<gene>
    <name evidence="1" type="ORF">H9L05_04200</name>
</gene>